<dbReference type="AlphaFoldDB" id="A0A1I2IYC9"/>
<dbReference type="RefSeq" id="WP_046234515.1">
    <property type="nucleotide sequence ID" value="NZ_FONN01000041.1"/>
</dbReference>
<sequence length="176" mass="20237">MSMSLIEQIIILDERDELDNIRALLLIYTLIGNKNDKITIELVKLAKMDFLLKYPSALDSVLTNLNKKKDIHITEAEMNNIETNILSFRFSPWSSNFRKLMVLLNAKSLIDWKLREKSLDIYQTSKGLSLYNDILSFGEFKNMHIQSKAIKTNILALSTIKLDSLLSTALTELTLR</sequence>
<dbReference type="EMBL" id="FONN01000041">
    <property type="protein sequence ID" value="SFF45491.1"/>
    <property type="molecule type" value="Genomic_DNA"/>
</dbReference>
<keyword evidence="2" id="KW-1185">Reference proteome</keyword>
<gene>
    <name evidence="1" type="ORF">SAMN04487969_14155</name>
</gene>
<accession>A0A1I2IYC9</accession>
<dbReference type="OrthoDB" id="3637315at2"/>
<reference evidence="2" key="1">
    <citation type="submission" date="2016-10" db="EMBL/GenBank/DDBJ databases">
        <authorList>
            <person name="Varghese N."/>
            <person name="Submissions S."/>
        </authorList>
    </citation>
    <scope>NUCLEOTIDE SEQUENCE [LARGE SCALE GENOMIC DNA]</scope>
    <source>
        <strain evidence="2">CGMCC 1.10223</strain>
    </source>
</reference>
<name>A0A1I2IYC9_9BACL</name>
<protein>
    <submittedName>
        <fullName evidence="1">Uncharacterized protein</fullName>
    </submittedName>
</protein>
<evidence type="ECO:0000313" key="2">
    <source>
        <dbReference type="Proteomes" id="UP000183410"/>
    </source>
</evidence>
<proteinExistence type="predicted"/>
<evidence type="ECO:0000313" key="1">
    <source>
        <dbReference type="EMBL" id="SFF45491.1"/>
    </source>
</evidence>
<dbReference type="Proteomes" id="UP000183410">
    <property type="component" value="Unassembled WGS sequence"/>
</dbReference>
<organism evidence="1 2">
    <name type="scientific">Paenibacillus algorifonticola</name>
    <dbReference type="NCBI Taxonomy" id="684063"/>
    <lineage>
        <taxon>Bacteria</taxon>
        <taxon>Bacillati</taxon>
        <taxon>Bacillota</taxon>
        <taxon>Bacilli</taxon>
        <taxon>Bacillales</taxon>
        <taxon>Paenibacillaceae</taxon>
        <taxon>Paenibacillus</taxon>
    </lineage>
</organism>